<keyword evidence="1" id="KW-1133">Transmembrane helix</keyword>
<protein>
    <recommendedName>
        <fullName evidence="4">DUF5638 domain-containing protein</fullName>
    </recommendedName>
</protein>
<evidence type="ECO:0000256" key="1">
    <source>
        <dbReference type="SAM" id="Phobius"/>
    </source>
</evidence>
<evidence type="ECO:0008006" key="4">
    <source>
        <dbReference type="Google" id="ProtNLM"/>
    </source>
</evidence>
<evidence type="ECO:0000313" key="3">
    <source>
        <dbReference type="Proteomes" id="UP001615550"/>
    </source>
</evidence>
<accession>A0ABW8D6R8</accession>
<dbReference type="EMBL" id="JBGORX010000001">
    <property type="protein sequence ID" value="MFJ1267284.1"/>
    <property type="molecule type" value="Genomic_DNA"/>
</dbReference>
<feature type="transmembrane region" description="Helical" evidence="1">
    <location>
        <begin position="119"/>
        <end position="142"/>
    </location>
</feature>
<proteinExistence type="predicted"/>
<keyword evidence="1" id="KW-0812">Transmembrane</keyword>
<dbReference type="Proteomes" id="UP001615550">
    <property type="component" value="Unassembled WGS sequence"/>
</dbReference>
<name>A0ABW8D6R8_9GAMM</name>
<evidence type="ECO:0000313" key="2">
    <source>
        <dbReference type="EMBL" id="MFJ1267284.1"/>
    </source>
</evidence>
<dbReference type="RefSeq" id="WP_400185869.1">
    <property type="nucleotide sequence ID" value="NZ_JBGORX010000001.1"/>
</dbReference>
<feature type="transmembrane region" description="Helical" evidence="1">
    <location>
        <begin position="148"/>
        <end position="169"/>
    </location>
</feature>
<gene>
    <name evidence="2" type="ORF">ACD661_01795</name>
</gene>
<organism evidence="2 3">
    <name type="scientific">Legionella lytica</name>
    <dbReference type="NCBI Taxonomy" id="96232"/>
    <lineage>
        <taxon>Bacteria</taxon>
        <taxon>Pseudomonadati</taxon>
        <taxon>Pseudomonadota</taxon>
        <taxon>Gammaproteobacteria</taxon>
        <taxon>Legionellales</taxon>
        <taxon>Legionellaceae</taxon>
        <taxon>Legionella</taxon>
    </lineage>
</organism>
<keyword evidence="3" id="KW-1185">Reference proteome</keyword>
<keyword evidence="1" id="KW-0472">Membrane</keyword>
<sequence length="211" mass="23813">MLLYFPAFFDTPQEKDINSKLRLPATLAWNINEYRQLWKLKKHTERVTASIHQLQFIVPMDQTLNDLKVLVSSAFALAIEGKKLNRTQHTNRLENCFYILESELSESATWDISFSCLNLISNTFIIGLASASTLLFTATALAGPGPMLLPLALAVIASSLTMIAAYSMYVDIRFARHKQLTEIKEGIDFLCANYCPDYESESTNEDSLAYK</sequence>
<reference evidence="2 3" key="1">
    <citation type="submission" date="2024-08" db="EMBL/GenBank/DDBJ databases">
        <title>Draft Genome Sequence of Legionella lytica strain DSB2004, Isolated From a Fire Sprinkler System.</title>
        <authorList>
            <person name="Everhart A.D."/>
            <person name="Kidane D.T."/>
            <person name="Farone A.L."/>
            <person name="Farone M.B."/>
        </authorList>
    </citation>
    <scope>NUCLEOTIDE SEQUENCE [LARGE SCALE GENOMIC DNA]</scope>
    <source>
        <strain evidence="2 3">DSB2004</strain>
    </source>
</reference>
<comment type="caution">
    <text evidence="2">The sequence shown here is derived from an EMBL/GenBank/DDBJ whole genome shotgun (WGS) entry which is preliminary data.</text>
</comment>